<dbReference type="GO" id="GO:0006826">
    <property type="term" value="P:iron ion transport"/>
    <property type="evidence" value="ECO:0007669"/>
    <property type="project" value="InterPro"/>
</dbReference>
<keyword evidence="17" id="KW-1185">Reference proteome</keyword>
<dbReference type="InterPro" id="IPR014034">
    <property type="entry name" value="Ferritin_CS"/>
</dbReference>
<evidence type="ECO:0000256" key="14">
    <source>
        <dbReference type="RuleBase" id="RU361145"/>
    </source>
</evidence>
<dbReference type="Gene3D" id="1.20.1260.10">
    <property type="match status" value="1"/>
</dbReference>
<proteinExistence type="inferred from homology"/>
<dbReference type="GO" id="GO:0008198">
    <property type="term" value="F:ferrous iron binding"/>
    <property type="evidence" value="ECO:0007669"/>
    <property type="project" value="TreeGrafter"/>
</dbReference>
<keyword evidence="3 14" id="KW-0409">Iron storage</keyword>
<evidence type="ECO:0000256" key="13">
    <source>
        <dbReference type="PIRSR" id="PIRSR601519-1"/>
    </source>
</evidence>
<feature type="binding site" evidence="13">
    <location>
        <position position="235"/>
    </location>
    <ligand>
        <name>Fe cation</name>
        <dbReference type="ChEBI" id="CHEBI:24875"/>
        <label>1</label>
    </ligand>
</feature>
<keyword evidence="6 13" id="KW-0479">Metal-binding</keyword>
<dbReference type="GO" id="GO:0006879">
    <property type="term" value="P:intracellular iron ion homeostasis"/>
    <property type="evidence" value="ECO:0007669"/>
    <property type="project" value="UniProtKB-KW"/>
</dbReference>
<evidence type="ECO:0000256" key="12">
    <source>
        <dbReference type="ARBA" id="ARBA00047990"/>
    </source>
</evidence>
<dbReference type="GO" id="GO:0008199">
    <property type="term" value="F:ferric iron binding"/>
    <property type="evidence" value="ECO:0007669"/>
    <property type="project" value="InterPro"/>
</dbReference>
<evidence type="ECO:0000256" key="6">
    <source>
        <dbReference type="ARBA" id="ARBA00022723"/>
    </source>
</evidence>
<dbReference type="InterPro" id="IPR008331">
    <property type="entry name" value="Ferritin_DPS_dom"/>
</dbReference>
<comment type="function">
    <text evidence="14">Stores iron in a soluble, non-toxic, readily available form. Important for iron homeostasis. Iron is taken up in the ferrous form and deposited as ferric hydroxides after oxidation.</text>
</comment>
<dbReference type="OMA" id="WNSAKDA"/>
<evidence type="ECO:0000256" key="3">
    <source>
        <dbReference type="ARBA" id="ARBA00022434"/>
    </source>
</evidence>
<dbReference type="CDD" id="cd01056">
    <property type="entry name" value="Euk_Ferritin"/>
    <property type="match status" value="1"/>
</dbReference>
<dbReference type="FunFam" id="1.20.1260.10:FF:000006">
    <property type="entry name" value="Ferritin"/>
    <property type="match status" value="1"/>
</dbReference>
<evidence type="ECO:0000256" key="1">
    <source>
        <dbReference type="ARBA" id="ARBA00004229"/>
    </source>
</evidence>
<feature type="binding site" evidence="13">
    <location>
        <position position="238"/>
    </location>
    <ligand>
        <name>Fe cation</name>
        <dbReference type="ChEBI" id="CHEBI:24875"/>
        <label>1</label>
    </ligand>
</feature>
<feature type="binding site" evidence="13">
    <location>
        <position position="200"/>
    </location>
    <ligand>
        <name>Fe cation</name>
        <dbReference type="ChEBI" id="CHEBI:24875"/>
        <label>1</label>
    </ligand>
</feature>
<dbReference type="Proteomes" id="UP000298652">
    <property type="component" value="Chromosome 8"/>
</dbReference>
<dbReference type="GO" id="GO:0009507">
    <property type="term" value="C:chloroplast"/>
    <property type="evidence" value="ECO:0007669"/>
    <property type="project" value="UniProtKB-SubCell"/>
</dbReference>
<evidence type="ECO:0000259" key="15">
    <source>
        <dbReference type="PROSITE" id="PS50905"/>
    </source>
</evidence>
<dbReference type="SUPFAM" id="SSF47240">
    <property type="entry name" value="Ferritin-like"/>
    <property type="match status" value="1"/>
</dbReference>
<sequence>MAVARISPRRMHGLILLAQRTGHGPPAEARAHAKISPPARLRLRLLPIPAVHVAPAREAHAPISIPFSSPSSITAHPFHLLPQSTHSFSFLPPASPQPTQMMLRVSPSPAAAAAAASHPSAPAAAPASVRVAAPRVSPPFGTACRAAGKGKEVLSGVVFQPFEEIKGELSLVPQTPDKSLARQKFVDECEAAINEQINVEYNASYAYHSLFAYFDRDNVALKGFAKFFKESSDEEREHAEKLMKYQNTRGGRVRLQSIVTPLTEFDHPEKGDALYAMELALALEKLVNEKLHNLHAVATRCNDPQLTDFIESEFLADQVEDIKKISEYVAQLRRVGKGHGVWHFDQKLLEEEA</sequence>
<dbReference type="EC" id="1.16.3.1" evidence="14"/>
<dbReference type="Gramene" id="TKV99111">
    <property type="protein sequence ID" value="TKV99111"/>
    <property type="gene ID" value="SEVIR_8G017800v2"/>
</dbReference>
<dbReference type="PROSITE" id="PS50905">
    <property type="entry name" value="FERRITIN_LIKE"/>
    <property type="match status" value="1"/>
</dbReference>
<feature type="binding site" evidence="13">
    <location>
        <position position="318"/>
    </location>
    <ligand>
        <name>Fe cation</name>
        <dbReference type="ChEBI" id="CHEBI:24875"/>
        <label>1</label>
    </ligand>
</feature>
<evidence type="ECO:0000313" key="16">
    <source>
        <dbReference type="EMBL" id="TKV99111.1"/>
    </source>
</evidence>
<dbReference type="PANTHER" id="PTHR11431">
    <property type="entry name" value="FERRITIN"/>
    <property type="match status" value="1"/>
</dbReference>
<keyword evidence="7" id="KW-0809">Transit peptide</keyword>
<feature type="domain" description="Ferritin-like diiron" evidence="15">
    <location>
        <begin position="183"/>
        <end position="336"/>
    </location>
</feature>
<reference evidence="16" key="1">
    <citation type="submission" date="2019-03" db="EMBL/GenBank/DDBJ databases">
        <title>WGS assembly of Setaria viridis.</title>
        <authorList>
            <person name="Huang P."/>
            <person name="Jenkins J."/>
            <person name="Grimwood J."/>
            <person name="Barry K."/>
            <person name="Healey A."/>
            <person name="Mamidi S."/>
            <person name="Sreedasyam A."/>
            <person name="Shu S."/>
            <person name="Feldman M."/>
            <person name="Wu J."/>
            <person name="Yu Y."/>
            <person name="Chen C."/>
            <person name="Johnson J."/>
            <person name="Rokhsar D."/>
            <person name="Baxter I."/>
            <person name="Schmutz J."/>
            <person name="Brutnell T."/>
            <person name="Kellogg E."/>
        </authorList>
    </citation>
    <scope>NUCLEOTIDE SEQUENCE [LARGE SCALE GENOMIC DNA]</scope>
</reference>
<evidence type="ECO:0000256" key="11">
    <source>
        <dbReference type="ARBA" id="ARBA00026060"/>
    </source>
</evidence>
<organism evidence="16 17">
    <name type="scientific">Setaria viridis</name>
    <name type="common">Green bristlegrass</name>
    <name type="synonym">Setaria italica subsp. viridis</name>
    <dbReference type="NCBI Taxonomy" id="4556"/>
    <lineage>
        <taxon>Eukaryota</taxon>
        <taxon>Viridiplantae</taxon>
        <taxon>Streptophyta</taxon>
        <taxon>Embryophyta</taxon>
        <taxon>Tracheophyta</taxon>
        <taxon>Spermatophyta</taxon>
        <taxon>Magnoliopsida</taxon>
        <taxon>Liliopsida</taxon>
        <taxon>Poales</taxon>
        <taxon>Poaceae</taxon>
        <taxon>PACMAD clade</taxon>
        <taxon>Panicoideae</taxon>
        <taxon>Panicodae</taxon>
        <taxon>Paniceae</taxon>
        <taxon>Cenchrinae</taxon>
        <taxon>Setaria</taxon>
    </lineage>
</organism>
<name>A0A4U6TCF0_SETVI</name>
<dbReference type="GO" id="GO:0006979">
    <property type="term" value="P:response to oxidative stress"/>
    <property type="evidence" value="ECO:0007669"/>
    <property type="project" value="UniProtKB-ARBA"/>
</dbReference>
<evidence type="ECO:0000256" key="4">
    <source>
        <dbReference type="ARBA" id="ARBA00022528"/>
    </source>
</evidence>
<dbReference type="InterPro" id="IPR012347">
    <property type="entry name" value="Ferritin-like"/>
</dbReference>
<dbReference type="Pfam" id="PF00210">
    <property type="entry name" value="Ferritin"/>
    <property type="match status" value="1"/>
</dbReference>
<evidence type="ECO:0000256" key="8">
    <source>
        <dbReference type="ARBA" id="ARBA00023002"/>
    </source>
</evidence>
<comment type="similarity">
    <text evidence="2 14">Belongs to the ferritin family.</text>
</comment>
<dbReference type="InterPro" id="IPR009040">
    <property type="entry name" value="Ferritin-like_diiron"/>
</dbReference>
<evidence type="ECO:0000256" key="9">
    <source>
        <dbReference type="ARBA" id="ARBA00023004"/>
    </source>
</evidence>
<protein>
    <recommendedName>
        <fullName evidence="14">Ferritin</fullName>
        <ecNumber evidence="14">1.16.3.1</ecNumber>
    </recommendedName>
</protein>
<dbReference type="EMBL" id="CM016559">
    <property type="protein sequence ID" value="TKV99111.1"/>
    <property type="molecule type" value="Genomic_DNA"/>
</dbReference>
<comment type="catalytic activity">
    <reaction evidence="12 14">
        <text>4 Fe(2+) + O2 + 4 H(+) = 4 Fe(3+) + 2 H2O</text>
        <dbReference type="Rhea" id="RHEA:11148"/>
        <dbReference type="ChEBI" id="CHEBI:15377"/>
        <dbReference type="ChEBI" id="CHEBI:15378"/>
        <dbReference type="ChEBI" id="CHEBI:15379"/>
        <dbReference type="ChEBI" id="CHEBI:29033"/>
        <dbReference type="ChEBI" id="CHEBI:29034"/>
        <dbReference type="EC" id="1.16.3.1"/>
    </reaction>
</comment>
<dbReference type="InterPro" id="IPR001519">
    <property type="entry name" value="Ferritin"/>
</dbReference>
<dbReference type="GO" id="GO:0004322">
    <property type="term" value="F:ferroxidase activity"/>
    <property type="evidence" value="ECO:0007669"/>
    <property type="project" value="UniProtKB-EC"/>
</dbReference>
<evidence type="ECO:0000256" key="5">
    <source>
        <dbReference type="ARBA" id="ARBA00022640"/>
    </source>
</evidence>
<keyword evidence="4" id="KW-0150">Chloroplast</keyword>
<keyword evidence="9 13" id="KW-0408">Iron</keyword>
<comment type="subunit">
    <text evidence="11">Oligomer of 24 subunits. There are two types of subunits: L (light) chain and H (heavy) chain. The major chain can be light or heavy, depending on the species and tissue type. The functional molecule forms a roughly spherical shell with a diameter of 12 nm and contains a central cavity into which the insoluble mineral iron core is deposited.</text>
</comment>
<dbReference type="PROSITE" id="PS00204">
    <property type="entry name" value="FERRITIN_2"/>
    <property type="match status" value="1"/>
</dbReference>
<evidence type="ECO:0000256" key="7">
    <source>
        <dbReference type="ARBA" id="ARBA00022946"/>
    </source>
</evidence>
<evidence type="ECO:0000256" key="10">
    <source>
        <dbReference type="ARBA" id="ARBA00025111"/>
    </source>
</evidence>
<keyword evidence="5" id="KW-0934">Plastid</keyword>
<evidence type="ECO:0000313" key="17">
    <source>
        <dbReference type="Proteomes" id="UP000298652"/>
    </source>
</evidence>
<comment type="subcellular location">
    <subcellularLocation>
        <location evidence="1">Plastid</location>
        <location evidence="1">Chloroplast</location>
    </subcellularLocation>
</comment>
<feature type="binding site" evidence="13">
    <location>
        <position position="284"/>
    </location>
    <ligand>
        <name>Fe cation</name>
        <dbReference type="ChEBI" id="CHEBI:24875"/>
        <label>1</label>
    </ligand>
</feature>
<dbReference type="PROSITE" id="PS00540">
    <property type="entry name" value="FERRITIN_1"/>
    <property type="match status" value="1"/>
</dbReference>
<keyword evidence="8 14" id="KW-0560">Oxidoreductase</keyword>
<dbReference type="InterPro" id="IPR009078">
    <property type="entry name" value="Ferritin-like_SF"/>
</dbReference>
<evidence type="ECO:0000256" key="2">
    <source>
        <dbReference type="ARBA" id="ARBA00007513"/>
    </source>
</evidence>
<accession>A0A4U6TCF0</accession>
<comment type="function">
    <text evidence="10">Stores iron in a soluble, non-toxic, readily available form. Important for iron homeostasis. Has ferroxidase activity. Iron is taken up in the ferrous form and deposited as ferric hydroxides after oxidation.</text>
</comment>
<gene>
    <name evidence="16" type="ORF">SEVIR_8G017800v2</name>
</gene>
<dbReference type="AlphaFoldDB" id="A0A4U6TCF0"/>
<dbReference type="PANTHER" id="PTHR11431:SF125">
    <property type="entry name" value="FERRITIN-1, CHLOROPLASTIC"/>
    <property type="match status" value="1"/>
</dbReference>